<evidence type="ECO:0000313" key="9">
    <source>
        <dbReference type="EMBL" id="EIE20828.1"/>
    </source>
</evidence>
<dbReference type="PROSITE" id="PS00627">
    <property type="entry name" value="GHMP_KINASES_ATP"/>
    <property type="match status" value="1"/>
</dbReference>
<dbReference type="GO" id="GO:0004335">
    <property type="term" value="F:galactokinase activity"/>
    <property type="evidence" value="ECO:0007669"/>
    <property type="project" value="InterPro"/>
</dbReference>
<dbReference type="RefSeq" id="XP_005645372.1">
    <property type="nucleotide sequence ID" value="XM_005645315.1"/>
</dbReference>
<dbReference type="PIRSF" id="PIRSF000530">
    <property type="entry name" value="Galactokinase"/>
    <property type="match status" value="1"/>
</dbReference>
<dbReference type="Pfam" id="PF00288">
    <property type="entry name" value="GHMP_kinases_N"/>
    <property type="match status" value="1"/>
</dbReference>
<name>I0YR09_COCSC</name>
<dbReference type="Proteomes" id="UP000007264">
    <property type="component" value="Unassembled WGS sequence"/>
</dbReference>
<keyword evidence="5" id="KW-0067">ATP-binding</keyword>
<dbReference type="InterPro" id="IPR019539">
    <property type="entry name" value="GalKase_N"/>
</dbReference>
<dbReference type="GeneID" id="17038807"/>
<sequence>MADRTVEVYRVQELESVLDSLYGTSVEGATERYANLINDFKNKYGVAPEFIGRSPGRVNIVGEHIDYEGYSVLPMAIRQDTIVAIGRASDLNVHVATLAPGLTEEEFTIDAERIGVALHTWVDYVKAAYIGVCKHLQRNSSTGLNLLIEGQVPQGSGLSSSAALVCATALAILGLLGETVLQAEVAQFTAECEKFVGTESGGMDQAISIMGELGKAKLVHFNPIRTEDAPLPKGASFVIANSLAVSKKAEGAARQYNMRVVECRLAAAVLGVKLGLEPDDVRAAQSKMLAGPKGSVTGAEAEVVKKYLDKEKYTQAELEQLLGVELEKMFEGNNNQLDELWPWCSGFNLRDRALHVYSEAARVVDFKAICDSEAKQDDEPKKLDKLATLMKQSHASCRYEYDCSCEELNHLVEASINAGALGSRLTGAGWGGCTVSLVPEGKVESFIAEVKQKYYMAKLEAKKLSQKDFKEDGKGGWEPVVGWKNVIFASPPGSGGAILDLTKFAS</sequence>
<dbReference type="InterPro" id="IPR013750">
    <property type="entry name" value="GHMP_kinase_C_dom"/>
</dbReference>
<dbReference type="GO" id="GO:0006012">
    <property type="term" value="P:galactose metabolic process"/>
    <property type="evidence" value="ECO:0007669"/>
    <property type="project" value="InterPro"/>
</dbReference>
<evidence type="ECO:0000259" key="6">
    <source>
        <dbReference type="Pfam" id="PF00288"/>
    </source>
</evidence>
<protein>
    <submittedName>
        <fullName evidence="9">Galactokinase</fullName>
    </submittedName>
</protein>
<dbReference type="InterPro" id="IPR006206">
    <property type="entry name" value="Mevalonate/galactokinase"/>
</dbReference>
<dbReference type="GO" id="GO:0005829">
    <property type="term" value="C:cytosol"/>
    <property type="evidence" value="ECO:0007669"/>
    <property type="project" value="TreeGrafter"/>
</dbReference>
<dbReference type="InterPro" id="IPR000705">
    <property type="entry name" value="Galactokinase"/>
</dbReference>
<dbReference type="Gene3D" id="3.30.70.3170">
    <property type="match status" value="1"/>
</dbReference>
<keyword evidence="2" id="KW-0808">Transferase</keyword>
<dbReference type="InterPro" id="IPR014721">
    <property type="entry name" value="Ribsml_uS5_D2-typ_fold_subgr"/>
</dbReference>
<accession>I0YR09</accession>
<dbReference type="EMBL" id="AGSI01000014">
    <property type="protein sequence ID" value="EIE20828.1"/>
    <property type="molecule type" value="Genomic_DNA"/>
</dbReference>
<evidence type="ECO:0000313" key="10">
    <source>
        <dbReference type="Proteomes" id="UP000007264"/>
    </source>
</evidence>
<dbReference type="Gene3D" id="1.20.1440.340">
    <property type="match status" value="1"/>
</dbReference>
<dbReference type="PANTHER" id="PTHR10457:SF7">
    <property type="entry name" value="GALACTOKINASE-RELATED"/>
    <property type="match status" value="1"/>
</dbReference>
<keyword evidence="10" id="KW-1185">Reference proteome</keyword>
<dbReference type="STRING" id="574566.I0YR09"/>
<dbReference type="Gene3D" id="3.30.230.10">
    <property type="match status" value="1"/>
</dbReference>
<evidence type="ECO:0000256" key="3">
    <source>
        <dbReference type="ARBA" id="ARBA00022741"/>
    </source>
</evidence>
<dbReference type="NCBIfam" id="TIGR00131">
    <property type="entry name" value="gal_kin"/>
    <property type="match status" value="1"/>
</dbReference>
<dbReference type="PRINTS" id="PR00959">
    <property type="entry name" value="MEVGALKINASE"/>
</dbReference>
<evidence type="ECO:0000259" key="8">
    <source>
        <dbReference type="Pfam" id="PF10509"/>
    </source>
</evidence>
<feature type="domain" description="GHMP kinase C-terminal" evidence="7">
    <location>
        <begin position="383"/>
        <end position="455"/>
    </location>
</feature>
<reference evidence="9 10" key="1">
    <citation type="journal article" date="2012" name="Genome Biol.">
        <title>The genome of the polar eukaryotic microalga coccomyxa subellipsoidea reveals traits of cold adaptation.</title>
        <authorList>
            <person name="Blanc G."/>
            <person name="Agarkova I."/>
            <person name="Grimwood J."/>
            <person name="Kuo A."/>
            <person name="Brueggeman A."/>
            <person name="Dunigan D."/>
            <person name="Gurnon J."/>
            <person name="Ladunga I."/>
            <person name="Lindquist E."/>
            <person name="Lucas S."/>
            <person name="Pangilinan J."/>
            <person name="Proschold T."/>
            <person name="Salamov A."/>
            <person name="Schmutz J."/>
            <person name="Weeks D."/>
            <person name="Yamada T."/>
            <person name="Claverie J.M."/>
            <person name="Grigoriev I."/>
            <person name="Van Etten J."/>
            <person name="Lomsadze A."/>
            <person name="Borodovsky M."/>
        </authorList>
    </citation>
    <scope>NUCLEOTIDE SEQUENCE [LARGE SCALE GENOMIC DNA]</scope>
    <source>
        <strain evidence="9 10">C-169</strain>
    </source>
</reference>
<feature type="domain" description="Galactokinase N-terminal" evidence="8">
    <location>
        <begin position="39"/>
        <end position="87"/>
    </location>
</feature>
<dbReference type="GO" id="GO:0005524">
    <property type="term" value="F:ATP binding"/>
    <property type="evidence" value="ECO:0007669"/>
    <property type="project" value="UniProtKB-KW"/>
</dbReference>
<dbReference type="InterPro" id="IPR006203">
    <property type="entry name" value="GHMP_knse_ATP-bd_CS"/>
</dbReference>
<dbReference type="PRINTS" id="PR00473">
    <property type="entry name" value="GALCTOKINASE"/>
</dbReference>
<evidence type="ECO:0000256" key="1">
    <source>
        <dbReference type="ARBA" id="ARBA00006566"/>
    </source>
</evidence>
<keyword evidence="3" id="KW-0547">Nucleotide-binding</keyword>
<dbReference type="KEGG" id="csl:COCSUDRAFT_25096"/>
<evidence type="ECO:0000256" key="5">
    <source>
        <dbReference type="ARBA" id="ARBA00022840"/>
    </source>
</evidence>
<dbReference type="Pfam" id="PF08544">
    <property type="entry name" value="GHMP_kinases_C"/>
    <property type="match status" value="1"/>
</dbReference>
<dbReference type="InterPro" id="IPR020568">
    <property type="entry name" value="Ribosomal_Su5_D2-typ_SF"/>
</dbReference>
<keyword evidence="4" id="KW-0418">Kinase</keyword>
<dbReference type="Pfam" id="PF10509">
    <property type="entry name" value="GalKase_gal_bdg"/>
    <property type="match status" value="1"/>
</dbReference>
<evidence type="ECO:0000259" key="7">
    <source>
        <dbReference type="Pfam" id="PF08544"/>
    </source>
</evidence>
<dbReference type="InterPro" id="IPR036554">
    <property type="entry name" value="GHMP_kinase_C_sf"/>
</dbReference>
<evidence type="ECO:0000256" key="2">
    <source>
        <dbReference type="ARBA" id="ARBA00022679"/>
    </source>
</evidence>
<proteinExistence type="inferred from homology"/>
<dbReference type="OrthoDB" id="187738at2759"/>
<evidence type="ECO:0000256" key="4">
    <source>
        <dbReference type="ARBA" id="ARBA00022777"/>
    </source>
</evidence>
<dbReference type="PANTHER" id="PTHR10457">
    <property type="entry name" value="MEVALONATE KINASE/GALACTOKINASE"/>
    <property type="match status" value="1"/>
</dbReference>
<dbReference type="InterPro" id="IPR006204">
    <property type="entry name" value="GHMP_kinase_N_dom"/>
</dbReference>
<dbReference type="SUPFAM" id="SSF54211">
    <property type="entry name" value="Ribosomal protein S5 domain 2-like"/>
    <property type="match status" value="1"/>
</dbReference>
<organism evidence="9 10">
    <name type="scientific">Coccomyxa subellipsoidea (strain C-169)</name>
    <name type="common">Green microalga</name>
    <dbReference type="NCBI Taxonomy" id="574566"/>
    <lineage>
        <taxon>Eukaryota</taxon>
        <taxon>Viridiplantae</taxon>
        <taxon>Chlorophyta</taxon>
        <taxon>core chlorophytes</taxon>
        <taxon>Trebouxiophyceae</taxon>
        <taxon>Trebouxiophyceae incertae sedis</taxon>
        <taxon>Coccomyxaceae</taxon>
        <taxon>Coccomyxa</taxon>
        <taxon>Coccomyxa subellipsoidea</taxon>
    </lineage>
</organism>
<dbReference type="eggNOG" id="KOG0631">
    <property type="taxonomic scope" value="Eukaryota"/>
</dbReference>
<dbReference type="SUPFAM" id="SSF55060">
    <property type="entry name" value="GHMP Kinase, C-terminal domain"/>
    <property type="match status" value="1"/>
</dbReference>
<comment type="similarity">
    <text evidence="1">Belongs to the GHMP kinase family. GalK subfamily.</text>
</comment>
<gene>
    <name evidence="9" type="ORF">COCSUDRAFT_25096</name>
</gene>
<comment type="caution">
    <text evidence="9">The sequence shown here is derived from an EMBL/GenBank/DDBJ whole genome shotgun (WGS) entry which is preliminary data.</text>
</comment>
<dbReference type="AlphaFoldDB" id="I0YR09"/>
<feature type="domain" description="GHMP kinase N-terminal" evidence="6">
    <location>
        <begin position="125"/>
        <end position="211"/>
    </location>
</feature>